<dbReference type="Proteomes" id="UP001417504">
    <property type="component" value="Unassembled WGS sequence"/>
</dbReference>
<dbReference type="Pfam" id="PF04720">
    <property type="entry name" value="PDDEXK_6"/>
    <property type="match status" value="1"/>
</dbReference>
<proteinExistence type="predicted"/>
<keyword evidence="2" id="KW-1185">Reference proteome</keyword>
<name>A0AAP0HI79_9MAGN</name>
<reference evidence="1 2" key="1">
    <citation type="submission" date="2024-01" db="EMBL/GenBank/DDBJ databases">
        <title>Genome assemblies of Stephania.</title>
        <authorList>
            <person name="Yang L."/>
        </authorList>
    </citation>
    <scope>NUCLEOTIDE SEQUENCE [LARGE SCALE GENOMIC DNA]</scope>
    <source>
        <strain evidence="1">QJT</strain>
        <tissue evidence="1">Leaf</tissue>
    </source>
</reference>
<organism evidence="1 2">
    <name type="scientific">Stephania japonica</name>
    <dbReference type="NCBI Taxonomy" id="461633"/>
    <lineage>
        <taxon>Eukaryota</taxon>
        <taxon>Viridiplantae</taxon>
        <taxon>Streptophyta</taxon>
        <taxon>Embryophyta</taxon>
        <taxon>Tracheophyta</taxon>
        <taxon>Spermatophyta</taxon>
        <taxon>Magnoliopsida</taxon>
        <taxon>Ranunculales</taxon>
        <taxon>Menispermaceae</taxon>
        <taxon>Menispermoideae</taxon>
        <taxon>Cissampelideae</taxon>
        <taxon>Stephania</taxon>
    </lineage>
</organism>
<sequence>MYRLDGHIENNSRSLGEMMVGVKGRIAMARRTSMRLGDGIGFVSKSGGSDDADFEFLEDDEDWSSENHFHDKVIGSSEEDGEEGVMTLLVAWKRARHFGRHNKSFSKFYSKRSSSFETPSEHIYLDVLGKPSSSSKRGDVRRVVIELNFRAEFEMARASDEYKRLVDSLPRVFVGKPSKLIGVIKIMCSAVKKCMKENKMHMGPWRKNKYMEAKWLGSYRRMATSSSVSQFSKGFADQLAAHN</sequence>
<accession>A0AAP0HI79</accession>
<gene>
    <name evidence="1" type="ORF">Sjap_025717</name>
</gene>
<dbReference type="PANTHER" id="PTHR31579:SF58">
    <property type="entry name" value="PLANT-SPECIFIC DOMAIN TIGR01615 FAMILY PROTEIN"/>
    <property type="match status" value="1"/>
</dbReference>
<dbReference type="AlphaFoldDB" id="A0AAP0HI79"/>
<dbReference type="InterPro" id="IPR006502">
    <property type="entry name" value="PDDEXK-like"/>
</dbReference>
<evidence type="ECO:0000313" key="2">
    <source>
        <dbReference type="Proteomes" id="UP001417504"/>
    </source>
</evidence>
<evidence type="ECO:0000313" key="1">
    <source>
        <dbReference type="EMBL" id="KAK9085306.1"/>
    </source>
</evidence>
<protein>
    <submittedName>
        <fullName evidence="1">Uncharacterized protein</fullName>
    </submittedName>
</protein>
<dbReference type="PANTHER" id="PTHR31579">
    <property type="entry name" value="OS03G0796600 PROTEIN"/>
    <property type="match status" value="1"/>
</dbReference>
<dbReference type="NCBIfam" id="TIGR01615">
    <property type="entry name" value="A_thal_3542"/>
    <property type="match status" value="1"/>
</dbReference>
<comment type="caution">
    <text evidence="1">The sequence shown here is derived from an EMBL/GenBank/DDBJ whole genome shotgun (WGS) entry which is preliminary data.</text>
</comment>
<dbReference type="EMBL" id="JBBNAE010000011">
    <property type="protein sequence ID" value="KAK9085306.1"/>
    <property type="molecule type" value="Genomic_DNA"/>
</dbReference>